<keyword evidence="3" id="KW-1185">Reference proteome</keyword>
<dbReference type="PhylomeDB" id="T1IKM0"/>
<reference evidence="3" key="1">
    <citation type="submission" date="2011-05" db="EMBL/GenBank/DDBJ databases">
        <authorList>
            <person name="Richards S.R."/>
            <person name="Qu J."/>
            <person name="Jiang H."/>
            <person name="Jhangiani S.N."/>
            <person name="Agravi P."/>
            <person name="Goodspeed R."/>
            <person name="Gross S."/>
            <person name="Mandapat C."/>
            <person name="Jackson L."/>
            <person name="Mathew T."/>
            <person name="Pu L."/>
            <person name="Thornton R."/>
            <person name="Saada N."/>
            <person name="Wilczek-Boney K.B."/>
            <person name="Lee S."/>
            <person name="Kovar C."/>
            <person name="Wu Y."/>
            <person name="Scherer S.E."/>
            <person name="Worley K.C."/>
            <person name="Muzny D.M."/>
            <person name="Gibbs R."/>
        </authorList>
    </citation>
    <scope>NUCLEOTIDE SEQUENCE</scope>
    <source>
        <strain evidence="3">Brora</strain>
    </source>
</reference>
<dbReference type="SUPFAM" id="SSF47565">
    <property type="entry name" value="Insect pheromone/odorant-binding proteins"/>
    <property type="match status" value="1"/>
</dbReference>
<accession>T1IKM0</accession>
<feature type="chain" id="PRO_5004589859" evidence="1">
    <location>
        <begin position="18"/>
        <end position="141"/>
    </location>
</feature>
<keyword evidence="1" id="KW-0732">Signal</keyword>
<sequence>MLCIFIILAVAFSFAEAANVCYENSMFSDLLKPIDVKCRAEIKSLPKHTQRLHECYKAFQMCYNREMGVQNDRKGFDHEKILSYMKGFNSTELLRKNTKKCAAFSTFEQMEDYLDCFAEQCPENAKVRIEFVRSAFDACSN</sequence>
<protein>
    <submittedName>
        <fullName evidence="2">Uncharacterized protein</fullName>
    </submittedName>
</protein>
<reference evidence="2" key="2">
    <citation type="submission" date="2015-02" db="UniProtKB">
        <authorList>
            <consortium name="EnsemblMetazoa"/>
        </authorList>
    </citation>
    <scope>IDENTIFICATION</scope>
</reference>
<proteinExistence type="predicted"/>
<dbReference type="Proteomes" id="UP000014500">
    <property type="component" value="Unassembled WGS sequence"/>
</dbReference>
<organism evidence="2 3">
    <name type="scientific">Strigamia maritima</name>
    <name type="common">European centipede</name>
    <name type="synonym">Geophilus maritimus</name>
    <dbReference type="NCBI Taxonomy" id="126957"/>
    <lineage>
        <taxon>Eukaryota</taxon>
        <taxon>Metazoa</taxon>
        <taxon>Ecdysozoa</taxon>
        <taxon>Arthropoda</taxon>
        <taxon>Myriapoda</taxon>
        <taxon>Chilopoda</taxon>
        <taxon>Pleurostigmophora</taxon>
        <taxon>Geophilomorpha</taxon>
        <taxon>Linotaeniidae</taxon>
        <taxon>Strigamia</taxon>
    </lineage>
</organism>
<feature type="signal peptide" evidence="1">
    <location>
        <begin position="1"/>
        <end position="17"/>
    </location>
</feature>
<dbReference type="InterPro" id="IPR036728">
    <property type="entry name" value="PBP_GOBP_sf"/>
</dbReference>
<evidence type="ECO:0000313" key="3">
    <source>
        <dbReference type="Proteomes" id="UP000014500"/>
    </source>
</evidence>
<evidence type="ECO:0000313" key="2">
    <source>
        <dbReference type="EnsemblMetazoa" id="SMAR001471-PA"/>
    </source>
</evidence>
<dbReference type="EMBL" id="JH430577">
    <property type="status" value="NOT_ANNOTATED_CDS"/>
    <property type="molecule type" value="Genomic_DNA"/>
</dbReference>
<dbReference type="EnsemblMetazoa" id="SMAR001471-RA">
    <property type="protein sequence ID" value="SMAR001471-PA"/>
    <property type="gene ID" value="SMAR001471"/>
</dbReference>
<dbReference type="HOGENOM" id="CLU_2029597_0_0_1"/>
<evidence type="ECO:0000256" key="1">
    <source>
        <dbReference type="SAM" id="SignalP"/>
    </source>
</evidence>
<dbReference type="AlphaFoldDB" id="T1IKM0"/>
<name>T1IKM0_STRMM</name>
<dbReference type="GO" id="GO:0005549">
    <property type="term" value="F:odorant binding"/>
    <property type="evidence" value="ECO:0007669"/>
    <property type="project" value="InterPro"/>
</dbReference>